<protein>
    <submittedName>
        <fullName evidence="2">Uncharacterized protein</fullName>
    </submittedName>
</protein>
<accession>A0A6N2ARI8</accession>
<reference evidence="2" key="1">
    <citation type="submission" date="2019-05" db="EMBL/GenBank/DDBJ databases">
        <title>The de novo reference genome and transcriptome assemblies of the wild tomato species Solanum chilense.</title>
        <authorList>
            <person name="Stam R."/>
            <person name="Nosenko T."/>
            <person name="Hoerger A.C."/>
            <person name="Stephan W."/>
            <person name="Seidel M.A."/>
            <person name="Kuhn J.M.M."/>
            <person name="Haberer G."/>
            <person name="Tellier A."/>
        </authorList>
    </citation>
    <scope>NUCLEOTIDE SEQUENCE</scope>
    <source>
        <tissue evidence="2">Mature leaves</tissue>
    </source>
</reference>
<keyword evidence="1" id="KW-1133">Transmembrane helix</keyword>
<feature type="transmembrane region" description="Helical" evidence="1">
    <location>
        <begin position="15"/>
        <end position="37"/>
    </location>
</feature>
<organism evidence="2">
    <name type="scientific">Solanum chilense</name>
    <name type="common">Tomato</name>
    <name type="synonym">Lycopersicon chilense</name>
    <dbReference type="NCBI Taxonomy" id="4083"/>
    <lineage>
        <taxon>Eukaryota</taxon>
        <taxon>Viridiplantae</taxon>
        <taxon>Streptophyta</taxon>
        <taxon>Embryophyta</taxon>
        <taxon>Tracheophyta</taxon>
        <taxon>Spermatophyta</taxon>
        <taxon>Magnoliopsida</taxon>
        <taxon>eudicotyledons</taxon>
        <taxon>Gunneridae</taxon>
        <taxon>Pentapetalae</taxon>
        <taxon>asterids</taxon>
        <taxon>lamiids</taxon>
        <taxon>Solanales</taxon>
        <taxon>Solanaceae</taxon>
        <taxon>Solanoideae</taxon>
        <taxon>Solaneae</taxon>
        <taxon>Solanum</taxon>
        <taxon>Solanum subgen. Lycopersicon</taxon>
    </lineage>
</organism>
<dbReference type="AlphaFoldDB" id="A0A6N2ARI8"/>
<dbReference type="GO" id="GO:0035251">
    <property type="term" value="F:UDP-glucosyltransferase activity"/>
    <property type="evidence" value="ECO:0007669"/>
    <property type="project" value="InterPro"/>
</dbReference>
<dbReference type="PANTHER" id="PTHR48048:SF83">
    <property type="entry name" value="GLYCOSYLTRANSFERASE"/>
    <property type="match status" value="1"/>
</dbReference>
<dbReference type="Gene3D" id="3.40.50.2000">
    <property type="entry name" value="Glycogen Phosphorylase B"/>
    <property type="match status" value="1"/>
</dbReference>
<dbReference type="EMBL" id="RXGB01007880">
    <property type="protein sequence ID" value="TMW85072.1"/>
    <property type="molecule type" value="Genomic_DNA"/>
</dbReference>
<dbReference type="SUPFAM" id="SSF53756">
    <property type="entry name" value="UDP-Glycosyltransferase/glycogen phosphorylase"/>
    <property type="match status" value="1"/>
</dbReference>
<evidence type="ECO:0000313" key="2">
    <source>
        <dbReference type="EMBL" id="TMW85072.1"/>
    </source>
</evidence>
<proteinExistence type="predicted"/>
<evidence type="ECO:0000256" key="1">
    <source>
        <dbReference type="SAM" id="Phobius"/>
    </source>
</evidence>
<name>A0A6N2ARI8_SOLCI</name>
<keyword evidence="1" id="KW-0812">Transmembrane</keyword>
<comment type="caution">
    <text evidence="2">The sequence shown here is derived from an EMBL/GenBank/DDBJ whole genome shotgun (WGS) entry which is preliminary data.</text>
</comment>
<sequence>MFCTSMIDVANELDIPSYLFFTSAAGFLGFLLYLSVWHDQFGRGLNRSDGDLNIAANAHPLTSKVLPTFAFVKEGYDSFRNHGVRFKETKA</sequence>
<keyword evidence="1" id="KW-0472">Membrane</keyword>
<dbReference type="PANTHER" id="PTHR48048">
    <property type="entry name" value="GLYCOSYLTRANSFERASE"/>
    <property type="match status" value="1"/>
</dbReference>
<dbReference type="InterPro" id="IPR050481">
    <property type="entry name" value="UDP-glycosyltransf_plant"/>
</dbReference>
<gene>
    <name evidence="2" type="ORF">EJD97_023842</name>
</gene>